<dbReference type="GeneID" id="39987810"/>
<dbReference type="RefSeq" id="XP_028880613.1">
    <property type="nucleotide sequence ID" value="XM_029028030.1"/>
</dbReference>
<accession>A0A1X0NPC9</accession>
<feature type="region of interest" description="Disordered" evidence="1">
    <location>
        <begin position="103"/>
        <end position="156"/>
    </location>
</feature>
<gene>
    <name evidence="2" type="ORF">TM35_000271370</name>
</gene>
<protein>
    <submittedName>
        <fullName evidence="2">Uncharacterized protein</fullName>
    </submittedName>
</protein>
<dbReference type="Proteomes" id="UP000192257">
    <property type="component" value="Unassembled WGS sequence"/>
</dbReference>
<dbReference type="EMBL" id="NBCO01000027">
    <property type="protein sequence ID" value="ORC86547.1"/>
    <property type="molecule type" value="Genomic_DNA"/>
</dbReference>
<sequence length="215" mass="22284">MPPLFGVWASGHRAKPRFLPFFRGRPLESEVLLGKGCGGRDRERRAAPGFTSAAVAFSFFYLAGRPPGGGGGFGGAMGYDGFANAPFVGMGSRCRGPALTLIPPNGGKHGAATTAPGRGSNPPNPRFPVFGAAGGPGHNRSPEKANGNRRGGATKNPHFFFAQAGKNRRMGAGGVCGRSLGTPLLLRKEKKKGGRPCAPWGFPEPSYALGSCLPH</sequence>
<dbReference type="VEuPathDB" id="TriTrypDB:TM35_000271370"/>
<organism evidence="2 3">
    <name type="scientific">Trypanosoma theileri</name>
    <dbReference type="NCBI Taxonomy" id="67003"/>
    <lineage>
        <taxon>Eukaryota</taxon>
        <taxon>Discoba</taxon>
        <taxon>Euglenozoa</taxon>
        <taxon>Kinetoplastea</taxon>
        <taxon>Metakinetoplastina</taxon>
        <taxon>Trypanosomatida</taxon>
        <taxon>Trypanosomatidae</taxon>
        <taxon>Trypanosoma</taxon>
    </lineage>
</organism>
<dbReference type="AlphaFoldDB" id="A0A1X0NPC9"/>
<comment type="caution">
    <text evidence="2">The sequence shown here is derived from an EMBL/GenBank/DDBJ whole genome shotgun (WGS) entry which is preliminary data.</text>
</comment>
<reference evidence="2 3" key="1">
    <citation type="submission" date="2017-03" db="EMBL/GenBank/DDBJ databases">
        <title>An alternative strategy for trypanosome survival in the mammalian bloodstream revealed through genome and transcriptome analysis of the ubiquitous bovine parasite Trypanosoma (Megatrypanum) theileri.</title>
        <authorList>
            <person name="Kelly S."/>
            <person name="Ivens A."/>
            <person name="Mott A."/>
            <person name="O'Neill E."/>
            <person name="Emms D."/>
            <person name="Macleod O."/>
            <person name="Voorheis P."/>
            <person name="Matthews J."/>
            <person name="Matthews K."/>
            <person name="Carrington M."/>
        </authorList>
    </citation>
    <scope>NUCLEOTIDE SEQUENCE [LARGE SCALE GENOMIC DNA]</scope>
    <source>
        <strain evidence="2">Edinburgh</strain>
    </source>
</reference>
<proteinExistence type="predicted"/>
<keyword evidence="3" id="KW-1185">Reference proteome</keyword>
<evidence type="ECO:0000313" key="3">
    <source>
        <dbReference type="Proteomes" id="UP000192257"/>
    </source>
</evidence>
<evidence type="ECO:0000256" key="1">
    <source>
        <dbReference type="SAM" id="MobiDB-lite"/>
    </source>
</evidence>
<evidence type="ECO:0000313" key="2">
    <source>
        <dbReference type="EMBL" id="ORC86547.1"/>
    </source>
</evidence>
<name>A0A1X0NPC9_9TRYP</name>